<dbReference type="AlphaFoldDB" id="A0A8J3CPJ1"/>
<sequence>MQRNILAAFSAAMFLSACSTSSGKGTFRGTDTRNVESAVMSPANDIGLDDIEIPGYLTSMTNPYYNAPESCDSISTELAKLDAILGDDVDVPEEIARRREQNALNATSSTIGSVLIPFRGVVRVISGAASNERDARQAYERGLVRRAYLKGMSKQMACRPS</sequence>
<evidence type="ECO:0000256" key="1">
    <source>
        <dbReference type="SAM" id="SignalP"/>
    </source>
</evidence>
<feature type="signal peptide" evidence="1">
    <location>
        <begin position="1"/>
        <end position="19"/>
    </location>
</feature>
<protein>
    <submittedName>
        <fullName evidence="2">Uncharacterized protein</fullName>
    </submittedName>
</protein>
<evidence type="ECO:0000313" key="2">
    <source>
        <dbReference type="EMBL" id="GHA90631.1"/>
    </source>
</evidence>
<dbReference type="EMBL" id="BMZH01000004">
    <property type="protein sequence ID" value="GHA90631.1"/>
    <property type="molecule type" value="Genomic_DNA"/>
</dbReference>
<feature type="chain" id="PRO_5035217343" evidence="1">
    <location>
        <begin position="20"/>
        <end position="161"/>
    </location>
</feature>
<comment type="caution">
    <text evidence="2">The sequence shown here is derived from an EMBL/GenBank/DDBJ whole genome shotgun (WGS) entry which is preliminary data.</text>
</comment>
<reference evidence="2" key="1">
    <citation type="journal article" date="2014" name="Int. J. Syst. Evol. Microbiol.">
        <title>Complete genome sequence of Corynebacterium casei LMG S-19264T (=DSM 44701T), isolated from a smear-ripened cheese.</title>
        <authorList>
            <consortium name="US DOE Joint Genome Institute (JGI-PGF)"/>
            <person name="Walter F."/>
            <person name="Albersmeier A."/>
            <person name="Kalinowski J."/>
            <person name="Ruckert C."/>
        </authorList>
    </citation>
    <scope>NUCLEOTIDE SEQUENCE</scope>
    <source>
        <strain evidence="2">KCTC 32513</strain>
    </source>
</reference>
<accession>A0A8J3CPJ1</accession>
<keyword evidence="3" id="KW-1185">Reference proteome</keyword>
<gene>
    <name evidence="2" type="ORF">GCM10009069_12020</name>
</gene>
<name>A0A8J3CPJ1_9PROT</name>
<dbReference type="PROSITE" id="PS51257">
    <property type="entry name" value="PROKAR_LIPOPROTEIN"/>
    <property type="match status" value="1"/>
</dbReference>
<proteinExistence type="predicted"/>
<dbReference type="RefSeq" id="WP_189496462.1">
    <property type="nucleotide sequence ID" value="NZ_BMZH01000004.1"/>
</dbReference>
<keyword evidence="1" id="KW-0732">Signal</keyword>
<reference evidence="2" key="2">
    <citation type="submission" date="2020-09" db="EMBL/GenBank/DDBJ databases">
        <authorList>
            <person name="Sun Q."/>
            <person name="Kim S."/>
        </authorList>
    </citation>
    <scope>NUCLEOTIDE SEQUENCE</scope>
    <source>
        <strain evidence="2">KCTC 32513</strain>
    </source>
</reference>
<evidence type="ECO:0000313" key="3">
    <source>
        <dbReference type="Proteomes" id="UP000634004"/>
    </source>
</evidence>
<organism evidence="2 3">
    <name type="scientific">Algimonas arctica</name>
    <dbReference type="NCBI Taxonomy" id="1479486"/>
    <lineage>
        <taxon>Bacteria</taxon>
        <taxon>Pseudomonadati</taxon>
        <taxon>Pseudomonadota</taxon>
        <taxon>Alphaproteobacteria</taxon>
        <taxon>Maricaulales</taxon>
        <taxon>Robiginitomaculaceae</taxon>
        <taxon>Algimonas</taxon>
    </lineage>
</organism>
<dbReference type="Proteomes" id="UP000634004">
    <property type="component" value="Unassembled WGS sequence"/>
</dbReference>